<dbReference type="InterPro" id="IPR007809">
    <property type="entry name" value="FlgN-like"/>
</dbReference>
<evidence type="ECO:0000256" key="1">
    <source>
        <dbReference type="ARBA" id="ARBA00002397"/>
    </source>
</evidence>
<dbReference type="Gene3D" id="1.20.58.300">
    <property type="entry name" value="FlgN-like"/>
    <property type="match status" value="1"/>
</dbReference>
<keyword evidence="4" id="KW-0282">Flagellum</keyword>
<dbReference type="Proteomes" id="UP000294832">
    <property type="component" value="Unassembled WGS sequence"/>
</dbReference>
<reference evidence="4 5" key="1">
    <citation type="submission" date="2019-03" db="EMBL/GenBank/DDBJ databases">
        <title>Freshwater and sediment microbial communities from various areas in North America, analyzing microbe dynamics in response to fracking.</title>
        <authorList>
            <person name="Lamendella R."/>
        </authorList>
    </citation>
    <scope>NUCLEOTIDE SEQUENCE [LARGE SCALE GENOMIC DNA]</scope>
    <source>
        <strain evidence="4 5">74A</strain>
    </source>
</reference>
<dbReference type="EMBL" id="SLWF01000022">
    <property type="protein sequence ID" value="TCN81713.1"/>
    <property type="molecule type" value="Genomic_DNA"/>
</dbReference>
<sequence>MTINNLKAFFDSMRQDVAQLNRLIGHMDNQYELLSSRRAEELNWLNQQIITLIQDLRQSNLEREQFLQQLGLPANRAGLTLLQEKLPSPTREKVGELIQELNLKTQTCHMMNERAGKLLATQRRFMTRFFGLQDQQAYPDFRV</sequence>
<keyword evidence="3" id="KW-1005">Bacterial flagellum biogenesis</keyword>
<comment type="function">
    <text evidence="1">Required for the efficient initiation of filament assembly.</text>
</comment>
<dbReference type="InterPro" id="IPR036679">
    <property type="entry name" value="FlgN-like_sf"/>
</dbReference>
<dbReference type="AlphaFoldDB" id="A0A4R2F9C9"/>
<dbReference type="SUPFAM" id="SSF140566">
    <property type="entry name" value="FlgN-like"/>
    <property type="match status" value="1"/>
</dbReference>
<dbReference type="RefSeq" id="WP_133039687.1">
    <property type="nucleotide sequence ID" value="NZ_SLWF01000022.1"/>
</dbReference>
<comment type="similarity">
    <text evidence="2">Belongs to the FlgN family.</text>
</comment>
<proteinExistence type="inferred from homology"/>
<keyword evidence="5" id="KW-1185">Reference proteome</keyword>
<gene>
    <name evidence="4" type="ORF">EDC91_12242</name>
</gene>
<protein>
    <submittedName>
        <fullName evidence="4">Flagella synthesis protein FlgN</fullName>
    </submittedName>
</protein>
<organism evidence="4 5">
    <name type="scientific">Shewanella fodinae</name>
    <dbReference type="NCBI Taxonomy" id="552357"/>
    <lineage>
        <taxon>Bacteria</taxon>
        <taxon>Pseudomonadati</taxon>
        <taxon>Pseudomonadota</taxon>
        <taxon>Gammaproteobacteria</taxon>
        <taxon>Alteromonadales</taxon>
        <taxon>Shewanellaceae</taxon>
        <taxon>Shewanella</taxon>
    </lineage>
</organism>
<accession>A0A4R2F9C9</accession>
<dbReference type="Pfam" id="PF05130">
    <property type="entry name" value="FlgN"/>
    <property type="match status" value="1"/>
</dbReference>
<evidence type="ECO:0000313" key="5">
    <source>
        <dbReference type="Proteomes" id="UP000294832"/>
    </source>
</evidence>
<name>A0A4R2F9C9_9GAMM</name>
<evidence type="ECO:0000313" key="4">
    <source>
        <dbReference type="EMBL" id="TCN81713.1"/>
    </source>
</evidence>
<keyword evidence="4" id="KW-0966">Cell projection</keyword>
<keyword evidence="4" id="KW-0969">Cilium</keyword>
<dbReference type="GO" id="GO:0044780">
    <property type="term" value="P:bacterial-type flagellum assembly"/>
    <property type="evidence" value="ECO:0007669"/>
    <property type="project" value="InterPro"/>
</dbReference>
<evidence type="ECO:0000256" key="2">
    <source>
        <dbReference type="ARBA" id="ARBA00007703"/>
    </source>
</evidence>
<evidence type="ECO:0000256" key="3">
    <source>
        <dbReference type="ARBA" id="ARBA00022795"/>
    </source>
</evidence>
<comment type="caution">
    <text evidence="4">The sequence shown here is derived from an EMBL/GenBank/DDBJ whole genome shotgun (WGS) entry which is preliminary data.</text>
</comment>
<dbReference type="OrthoDB" id="6400769at2"/>